<keyword evidence="2" id="KW-1185">Reference proteome</keyword>
<sequence>MMQTYNILSAFFNFFYAVKVIVAQNIRQPLISLDNQEGGN</sequence>
<protein>
    <submittedName>
        <fullName evidence="1">Uncharacterized protein</fullName>
    </submittedName>
</protein>
<dbReference type="HOGENOM" id="CLU_3293391_0_0_3"/>
<name>K9TG34_9CYAN</name>
<dbReference type="EMBL" id="CP003607">
    <property type="protein sequence ID" value="AFY80989.1"/>
    <property type="molecule type" value="Genomic_DNA"/>
</dbReference>
<reference evidence="1 2" key="1">
    <citation type="submission" date="2012-06" db="EMBL/GenBank/DDBJ databases">
        <title>Finished chromosome of genome of Oscillatoria acuminata PCC 6304.</title>
        <authorList>
            <consortium name="US DOE Joint Genome Institute"/>
            <person name="Gugger M."/>
            <person name="Coursin T."/>
            <person name="Rippka R."/>
            <person name="Tandeau De Marsac N."/>
            <person name="Huntemann M."/>
            <person name="Wei C.-L."/>
            <person name="Han J."/>
            <person name="Detter J.C."/>
            <person name="Han C."/>
            <person name="Tapia R."/>
            <person name="Davenport K."/>
            <person name="Daligault H."/>
            <person name="Erkkila T."/>
            <person name="Gu W."/>
            <person name="Munk A.C.C."/>
            <person name="Teshima H."/>
            <person name="Xu Y."/>
            <person name="Chain P."/>
            <person name="Chen A."/>
            <person name="Krypides N."/>
            <person name="Mavromatis K."/>
            <person name="Markowitz V."/>
            <person name="Szeto E."/>
            <person name="Ivanova N."/>
            <person name="Mikhailova N."/>
            <person name="Ovchinnikova G."/>
            <person name="Pagani I."/>
            <person name="Pati A."/>
            <person name="Goodwin L."/>
            <person name="Peters L."/>
            <person name="Pitluck S."/>
            <person name="Woyke T."/>
            <person name="Kerfeld C."/>
        </authorList>
    </citation>
    <scope>NUCLEOTIDE SEQUENCE [LARGE SCALE GENOMIC DNA]</scope>
    <source>
        <strain evidence="1 2">PCC 6304</strain>
    </source>
</reference>
<accession>K9TG34</accession>
<proteinExistence type="predicted"/>
<dbReference type="AlphaFoldDB" id="K9TG34"/>
<evidence type="ECO:0000313" key="2">
    <source>
        <dbReference type="Proteomes" id="UP000010367"/>
    </source>
</evidence>
<dbReference type="InParanoid" id="K9TG34"/>
<evidence type="ECO:0000313" key="1">
    <source>
        <dbReference type="EMBL" id="AFY80989.1"/>
    </source>
</evidence>
<gene>
    <name evidence="1" type="ORF">Oscil6304_1275</name>
</gene>
<dbReference type="KEGG" id="oac:Oscil6304_1275"/>
<dbReference type="Proteomes" id="UP000010367">
    <property type="component" value="Chromosome"/>
</dbReference>
<dbReference type="STRING" id="56110.Oscil6304_1275"/>
<organism evidence="1 2">
    <name type="scientific">Oscillatoria acuminata PCC 6304</name>
    <dbReference type="NCBI Taxonomy" id="56110"/>
    <lineage>
        <taxon>Bacteria</taxon>
        <taxon>Bacillati</taxon>
        <taxon>Cyanobacteriota</taxon>
        <taxon>Cyanophyceae</taxon>
        <taxon>Oscillatoriophycideae</taxon>
        <taxon>Oscillatoriales</taxon>
        <taxon>Oscillatoriaceae</taxon>
        <taxon>Oscillatoria</taxon>
    </lineage>
</organism>